<dbReference type="SUPFAM" id="SSF47598">
    <property type="entry name" value="Ribbon-helix-helix"/>
    <property type="match status" value="1"/>
</dbReference>
<dbReference type="InterPro" id="IPR010985">
    <property type="entry name" value="Ribbon_hlx_hlx"/>
</dbReference>
<name>A0A075HBA6_9ARCH</name>
<dbReference type="EMBL" id="KF900946">
    <property type="protein sequence ID" value="AIF12470.1"/>
    <property type="molecule type" value="Genomic_DNA"/>
</dbReference>
<proteinExistence type="predicted"/>
<evidence type="ECO:0000313" key="1">
    <source>
        <dbReference type="EMBL" id="AIF12470.1"/>
    </source>
</evidence>
<accession>A0A075HBA6</accession>
<sequence>MKLSSKRKPHPKIKEETNTTSYRLPSKLLDDLETEAREKNISQNVLVKQILMKYVEWERFAQKMGMIPVPQKVLESLGVDLSHQEILKIIDVLFATIKDSVMFMKGGYDLKRTIETLEDYMRSSGMESDHRIEGELHHFIIQHKMGMQWSIFTELLLRRVFTEFGKEKNLTFQTTESTVIATIPLGSDFDEHDY</sequence>
<organism evidence="1">
    <name type="scientific">uncultured marine thaumarchaeote KM3_55_H11</name>
    <dbReference type="NCBI Taxonomy" id="1456200"/>
    <lineage>
        <taxon>Archaea</taxon>
        <taxon>Nitrososphaerota</taxon>
        <taxon>environmental samples</taxon>
    </lineage>
</organism>
<dbReference type="GO" id="GO:0006355">
    <property type="term" value="P:regulation of DNA-templated transcription"/>
    <property type="evidence" value="ECO:0007669"/>
    <property type="project" value="InterPro"/>
</dbReference>
<protein>
    <submittedName>
        <fullName evidence="1">Uncharacterized protein</fullName>
    </submittedName>
</protein>
<reference evidence="1" key="1">
    <citation type="journal article" date="2014" name="Genome Biol. Evol.">
        <title>Pangenome evidence for extensive interdomain horizontal transfer affecting lineage core and shell genes in uncultured planktonic thaumarchaeota and euryarchaeota.</title>
        <authorList>
            <person name="Deschamps P."/>
            <person name="Zivanovic Y."/>
            <person name="Moreira D."/>
            <person name="Rodriguez-Valera F."/>
            <person name="Lopez-Garcia P."/>
        </authorList>
    </citation>
    <scope>NUCLEOTIDE SEQUENCE</scope>
</reference>
<dbReference type="AlphaFoldDB" id="A0A075HBA6"/>